<protein>
    <submittedName>
        <fullName evidence="1">Uncharacterized protein</fullName>
    </submittedName>
</protein>
<gene>
    <name evidence="1" type="ORF">SERLADRAFT_470886</name>
</gene>
<dbReference type="HOGENOM" id="CLU_1866354_0_0_1"/>
<organism>
    <name type="scientific">Serpula lacrymans var. lacrymans (strain S7.9)</name>
    <name type="common">Dry rot fungus</name>
    <dbReference type="NCBI Taxonomy" id="578457"/>
    <lineage>
        <taxon>Eukaryota</taxon>
        <taxon>Fungi</taxon>
        <taxon>Dikarya</taxon>
        <taxon>Basidiomycota</taxon>
        <taxon>Agaricomycotina</taxon>
        <taxon>Agaricomycetes</taxon>
        <taxon>Agaricomycetidae</taxon>
        <taxon>Boletales</taxon>
        <taxon>Coniophorineae</taxon>
        <taxon>Serpulaceae</taxon>
        <taxon>Serpula</taxon>
    </lineage>
</organism>
<accession>F8P053</accession>
<dbReference type="OrthoDB" id="2690874at2759"/>
<dbReference type="GeneID" id="18819838"/>
<name>F8P053_SERL9</name>
<dbReference type="AlphaFoldDB" id="F8P053"/>
<dbReference type="Proteomes" id="UP000008064">
    <property type="component" value="Unassembled WGS sequence"/>
</dbReference>
<dbReference type="EMBL" id="GL945435">
    <property type="protein sequence ID" value="EGO24120.1"/>
    <property type="molecule type" value="Genomic_DNA"/>
</dbReference>
<evidence type="ECO:0000313" key="1">
    <source>
        <dbReference type="EMBL" id="EGO24120.1"/>
    </source>
</evidence>
<dbReference type="KEGG" id="sla:SERLADRAFT_470886"/>
<dbReference type="RefSeq" id="XP_007319882.1">
    <property type="nucleotide sequence ID" value="XM_007319820.1"/>
</dbReference>
<sequence>MITEKVYNLTHSQKTLTTAFAAAPHSSPGELGKSLYIEHHHHHSAPNASGGVLSTVKGMLHGGNANELKRIIKDEYPSQEDLDRAAECGQFGSRPSDLFLKIYHDVLCTLDADPWACSVSPPLLGSRGVVNLSIISV</sequence>
<proteinExistence type="predicted"/>
<reference evidence="1" key="1">
    <citation type="submission" date="2011-04" db="EMBL/GenBank/DDBJ databases">
        <title>Evolution of plant cell wall degrading machinery underlies the functional diversity of forest fungi.</title>
        <authorList>
            <consortium name="US DOE Joint Genome Institute (JGI-PGF)"/>
            <person name="Eastwood D.C."/>
            <person name="Floudas D."/>
            <person name="Binder M."/>
            <person name="Majcherczyk A."/>
            <person name="Schneider P."/>
            <person name="Aerts A."/>
            <person name="Asiegbu F.O."/>
            <person name="Baker S.E."/>
            <person name="Barry K."/>
            <person name="Bendiksby M."/>
            <person name="Blumentritt M."/>
            <person name="Coutinho P.M."/>
            <person name="Cullen D."/>
            <person name="Cullen D."/>
            <person name="Gathman A."/>
            <person name="Goodell B."/>
            <person name="Henrissat B."/>
            <person name="Ihrmark K."/>
            <person name="Kauserud H."/>
            <person name="Kohler A."/>
            <person name="LaButti K."/>
            <person name="Lapidus A."/>
            <person name="Lavin J.L."/>
            <person name="Lee Y.-H."/>
            <person name="Lindquist E."/>
            <person name="Lilly W."/>
            <person name="Lucas S."/>
            <person name="Morin E."/>
            <person name="Murat C."/>
            <person name="Oguiza J.A."/>
            <person name="Park J."/>
            <person name="Pisabarro A.G."/>
            <person name="Riley R."/>
            <person name="Rosling A."/>
            <person name="Salamov A."/>
            <person name="Schmidt O."/>
            <person name="Schmutz J."/>
            <person name="Skrede I."/>
            <person name="Stenlid J."/>
            <person name="Wiebenga A."/>
            <person name="Xie X."/>
            <person name="Kues U."/>
            <person name="Hibbett D.S."/>
            <person name="Hoffmeister D."/>
            <person name="Hogberg N."/>
            <person name="Martin F."/>
            <person name="Grigoriev I.V."/>
            <person name="Watkinson S.C."/>
        </authorList>
    </citation>
    <scope>NUCLEOTIDE SEQUENCE</scope>
    <source>
        <strain evidence="1">S7.9</strain>
    </source>
</reference>